<accession>A0A1B8GII6</accession>
<evidence type="ECO:0000256" key="3">
    <source>
        <dbReference type="SAM" id="MobiDB-lite"/>
    </source>
</evidence>
<name>A0A1B8GII6_9PEZI</name>
<sequence>MSLSHSSRMKKRLRASCDPCRVQKLACDHVQPVCSRCERKGNAAACFYRENPFKRSRPSVASQSPRSQVLSPPTVPLSSPAQARLYPNPGFLGSSSFEAVVHELNDENQQCITAPLGSENTSLAREVARSTAQFTQDLQRIQNGADVLTLALNLRKLNATKILFSEWGGHSSDQFLGSTCATLFQESFSADMAEIEQSTDQVNGVLSMSRRLFDNSTKPFDISDSMSVKEFYSLYTASNLRWETIGIIITFIGMIAIENRHWQSIDSTEVERQRLISKLVEASDTCLLFCETFDNLNDMHITLLHLNFLLHSMFDGDQSFKTWRRLHDAISALFALGLHEELVEGPKTPFFVVQLRKRIFARIYGADISFATFLGRPPRISKRFCCIHVPLDLEEEVYEYGREEIITEMQQIDSNGWNTKGEIRKHAGRRWSMILATITEDILEVLLGRHPTNVPDTISRIRVECEAAWDSLPAMLKSPRESLWHSGYSPKQLDTLILVKLFYLHTLFLAERALSRHTREISLGSLSTAYEMLCWVNDAMIRRDRLSTFAHTSLAWRVASFALPAAGVLALNLLRHASNSFLQRHEAVSRMQIIEGLSVLTAHLDVLFEPGDGNYQLFCEAKRVLQSILEIAITPAAQRQVDGPFSDSAVGFSEADWESFDQWGFDSDFWSNLGDHPLLASEMYDG</sequence>
<comment type="subcellular location">
    <subcellularLocation>
        <location evidence="1">Nucleus</location>
    </subcellularLocation>
</comment>
<dbReference type="PANTHER" id="PTHR31001">
    <property type="entry name" value="UNCHARACTERIZED TRANSCRIPTIONAL REGULATORY PROTEIN"/>
    <property type="match status" value="1"/>
</dbReference>
<dbReference type="InterPro" id="IPR001138">
    <property type="entry name" value="Zn2Cys6_DnaBD"/>
</dbReference>
<dbReference type="InterPro" id="IPR036864">
    <property type="entry name" value="Zn2-C6_fun-type_DNA-bd_sf"/>
</dbReference>
<reference evidence="6" key="2">
    <citation type="journal article" date="2018" name="Nat. Commun.">
        <title>Extreme sensitivity to ultraviolet light in the fungal pathogen causing white-nose syndrome of bats.</title>
        <authorList>
            <person name="Palmer J.M."/>
            <person name="Drees K.P."/>
            <person name="Foster J.T."/>
            <person name="Lindner D.L."/>
        </authorList>
    </citation>
    <scope>NUCLEOTIDE SEQUENCE [LARGE SCALE GENOMIC DNA]</scope>
    <source>
        <strain evidence="6">UAMH 10579</strain>
    </source>
</reference>
<feature type="compositionally biased region" description="Low complexity" evidence="3">
    <location>
        <begin position="67"/>
        <end position="80"/>
    </location>
</feature>
<dbReference type="STRING" id="342668.A0A1B8GII6"/>
<dbReference type="Proteomes" id="UP000091956">
    <property type="component" value="Unassembled WGS sequence"/>
</dbReference>
<evidence type="ECO:0000256" key="1">
    <source>
        <dbReference type="ARBA" id="ARBA00004123"/>
    </source>
</evidence>
<dbReference type="CDD" id="cd12148">
    <property type="entry name" value="fungal_TF_MHR"/>
    <property type="match status" value="1"/>
</dbReference>
<dbReference type="AlphaFoldDB" id="A0A1B8GII6"/>
<dbReference type="GO" id="GO:0008270">
    <property type="term" value="F:zinc ion binding"/>
    <property type="evidence" value="ECO:0007669"/>
    <property type="project" value="InterPro"/>
</dbReference>
<keyword evidence="2" id="KW-0539">Nucleus</keyword>
<protein>
    <recommendedName>
        <fullName evidence="4">Zn(2)-C6 fungal-type domain-containing protein</fullName>
    </recommendedName>
</protein>
<reference evidence="5 6" key="1">
    <citation type="submission" date="2016-03" db="EMBL/GenBank/DDBJ databases">
        <title>Comparative genomics of Pseudogymnoascus destructans, the fungus causing white-nose syndrome of bats.</title>
        <authorList>
            <person name="Palmer J.M."/>
            <person name="Drees K.P."/>
            <person name="Foster J.T."/>
            <person name="Lindner D.L."/>
        </authorList>
    </citation>
    <scope>NUCLEOTIDE SEQUENCE [LARGE SCALE GENOMIC DNA]</scope>
    <source>
        <strain evidence="5 6">UAMH 10579</strain>
    </source>
</reference>
<dbReference type="Gene3D" id="4.10.240.10">
    <property type="entry name" value="Zn(2)-C6 fungal-type DNA-binding domain"/>
    <property type="match status" value="1"/>
</dbReference>
<dbReference type="GO" id="GO:0005634">
    <property type="term" value="C:nucleus"/>
    <property type="evidence" value="ECO:0007669"/>
    <property type="project" value="UniProtKB-SubCell"/>
</dbReference>
<proteinExistence type="predicted"/>
<dbReference type="CDD" id="cd00067">
    <property type="entry name" value="GAL4"/>
    <property type="match status" value="1"/>
</dbReference>
<evidence type="ECO:0000259" key="4">
    <source>
        <dbReference type="PROSITE" id="PS50048"/>
    </source>
</evidence>
<organism evidence="5 6">
    <name type="scientific">Pseudogymnoascus verrucosus</name>
    <dbReference type="NCBI Taxonomy" id="342668"/>
    <lineage>
        <taxon>Eukaryota</taxon>
        <taxon>Fungi</taxon>
        <taxon>Dikarya</taxon>
        <taxon>Ascomycota</taxon>
        <taxon>Pezizomycotina</taxon>
        <taxon>Leotiomycetes</taxon>
        <taxon>Thelebolales</taxon>
        <taxon>Thelebolaceae</taxon>
        <taxon>Pseudogymnoascus</taxon>
    </lineage>
</organism>
<dbReference type="GO" id="GO:0000981">
    <property type="term" value="F:DNA-binding transcription factor activity, RNA polymerase II-specific"/>
    <property type="evidence" value="ECO:0007669"/>
    <property type="project" value="InterPro"/>
</dbReference>
<feature type="domain" description="Zn(2)-C6 fungal-type" evidence="4">
    <location>
        <begin position="16"/>
        <end position="48"/>
    </location>
</feature>
<feature type="region of interest" description="Disordered" evidence="3">
    <location>
        <begin position="55"/>
        <end position="82"/>
    </location>
</feature>
<dbReference type="PANTHER" id="PTHR31001:SF40">
    <property type="entry name" value="ZN(II)2CYS6 TRANSCRIPTION FACTOR (EUROFUNG)"/>
    <property type="match status" value="1"/>
</dbReference>
<keyword evidence="6" id="KW-1185">Reference proteome</keyword>
<dbReference type="Pfam" id="PF00172">
    <property type="entry name" value="Zn_clus"/>
    <property type="match status" value="1"/>
</dbReference>
<dbReference type="GeneID" id="28839319"/>
<dbReference type="SMART" id="SM00066">
    <property type="entry name" value="GAL4"/>
    <property type="match status" value="1"/>
</dbReference>
<dbReference type="RefSeq" id="XP_018129395.2">
    <property type="nucleotide sequence ID" value="XM_018275391.2"/>
</dbReference>
<dbReference type="SUPFAM" id="SSF57701">
    <property type="entry name" value="Zn2/Cys6 DNA-binding domain"/>
    <property type="match status" value="1"/>
</dbReference>
<evidence type="ECO:0000313" key="6">
    <source>
        <dbReference type="Proteomes" id="UP000091956"/>
    </source>
</evidence>
<evidence type="ECO:0000256" key="2">
    <source>
        <dbReference type="ARBA" id="ARBA00023242"/>
    </source>
</evidence>
<dbReference type="EMBL" id="KV460234">
    <property type="protein sequence ID" value="OBT95662.2"/>
    <property type="molecule type" value="Genomic_DNA"/>
</dbReference>
<dbReference type="PROSITE" id="PS00463">
    <property type="entry name" value="ZN2_CY6_FUNGAL_1"/>
    <property type="match status" value="1"/>
</dbReference>
<gene>
    <name evidence="5" type="ORF">VE01_05933</name>
</gene>
<dbReference type="InterPro" id="IPR050613">
    <property type="entry name" value="Sec_Metabolite_Reg"/>
</dbReference>
<dbReference type="PROSITE" id="PS50048">
    <property type="entry name" value="ZN2_CY6_FUNGAL_2"/>
    <property type="match status" value="1"/>
</dbReference>
<evidence type="ECO:0000313" key="5">
    <source>
        <dbReference type="EMBL" id="OBT95662.2"/>
    </source>
</evidence>